<accession>A0A0G1PL89</accession>
<reference evidence="1 2" key="1">
    <citation type="journal article" date="2015" name="Nature">
        <title>rRNA introns, odd ribosomes, and small enigmatic genomes across a large radiation of phyla.</title>
        <authorList>
            <person name="Brown C.T."/>
            <person name="Hug L.A."/>
            <person name="Thomas B.C."/>
            <person name="Sharon I."/>
            <person name="Castelle C.J."/>
            <person name="Singh A."/>
            <person name="Wilkins M.J."/>
            <person name="Williams K.H."/>
            <person name="Banfield J.F."/>
        </authorList>
    </citation>
    <scope>NUCLEOTIDE SEQUENCE [LARGE SCALE GENOMIC DNA]</scope>
</reference>
<dbReference type="EMBL" id="LCMG01000008">
    <property type="protein sequence ID" value="KKU33574.1"/>
    <property type="molecule type" value="Genomic_DNA"/>
</dbReference>
<dbReference type="Proteomes" id="UP000034705">
    <property type="component" value="Unassembled WGS sequence"/>
</dbReference>
<sequence length="121" mass="13358">MNGAINSMFSLKHLLPSALDRAHVTRQVTTSLIVMKSDEFLFSVLPSAAKTEARTLALTGTVLVIGCRSSALGEFVRQQEETLLSFLKRELPQTHISRVRIQILHNLPPTNGFQDGTIDTL</sequence>
<gene>
    <name evidence="1" type="ORF">UX45_C0008G0023</name>
</gene>
<evidence type="ECO:0000313" key="2">
    <source>
        <dbReference type="Proteomes" id="UP000034705"/>
    </source>
</evidence>
<comment type="caution">
    <text evidence="1">The sequence shown here is derived from an EMBL/GenBank/DDBJ whole genome shotgun (WGS) entry which is preliminary data.</text>
</comment>
<proteinExistence type="predicted"/>
<name>A0A0G1PL89_9BACT</name>
<dbReference type="AlphaFoldDB" id="A0A0G1PL89"/>
<protein>
    <submittedName>
        <fullName evidence="1">Uncharacterized protein</fullName>
    </submittedName>
</protein>
<organism evidence="1 2">
    <name type="scientific">Candidatus Uhrbacteria bacterium GW2011_GWF2_46_218</name>
    <dbReference type="NCBI Taxonomy" id="1619001"/>
    <lineage>
        <taxon>Bacteria</taxon>
        <taxon>Candidatus Uhriibacteriota</taxon>
    </lineage>
</organism>
<evidence type="ECO:0000313" key="1">
    <source>
        <dbReference type="EMBL" id="KKU33574.1"/>
    </source>
</evidence>